<dbReference type="SUPFAM" id="SSF88723">
    <property type="entry name" value="PIN domain-like"/>
    <property type="match status" value="1"/>
</dbReference>
<organism evidence="1 2">
    <name type="scientific">Methanosalsum natronophilum</name>
    <dbReference type="NCBI Taxonomy" id="768733"/>
    <lineage>
        <taxon>Archaea</taxon>
        <taxon>Methanobacteriati</taxon>
        <taxon>Methanobacteriota</taxon>
        <taxon>Stenosarchaea group</taxon>
        <taxon>Methanomicrobia</taxon>
        <taxon>Methanosarcinales</taxon>
        <taxon>Methanosarcinaceae</taxon>
        <taxon>Methanosalsum</taxon>
    </lineage>
</organism>
<evidence type="ECO:0008006" key="3">
    <source>
        <dbReference type="Google" id="ProtNLM"/>
    </source>
</evidence>
<sequence>MNFSIDSNILVALVNPKDRLNDKSSTLMETRRDNQLILCTSVLKESQTRFRNKINQIIVEIIQFLPNFQDKKVNQMEYQEQLILAFKKIKTSNPGTSNFLDLVYNEIIVFLENNDSLKLPSFLSQLAIRYAQTLYIKIEKMHPNGNVI</sequence>
<evidence type="ECO:0000313" key="1">
    <source>
        <dbReference type="EMBL" id="RQD85242.1"/>
    </source>
</evidence>
<comment type="caution">
    <text evidence="1">The sequence shown here is derived from an EMBL/GenBank/DDBJ whole genome shotgun (WGS) entry which is preliminary data.</text>
</comment>
<dbReference type="EMBL" id="QZAB01000325">
    <property type="protein sequence ID" value="RQD85242.1"/>
    <property type="molecule type" value="Genomic_DNA"/>
</dbReference>
<dbReference type="Gene3D" id="3.40.50.1010">
    <property type="entry name" value="5'-nuclease"/>
    <property type="match status" value="1"/>
</dbReference>
<dbReference type="Proteomes" id="UP000284763">
    <property type="component" value="Unassembled WGS sequence"/>
</dbReference>
<feature type="non-terminal residue" evidence="1">
    <location>
        <position position="148"/>
    </location>
</feature>
<name>A0A424YXT1_9EURY</name>
<dbReference type="InterPro" id="IPR029060">
    <property type="entry name" value="PIN-like_dom_sf"/>
</dbReference>
<protein>
    <recommendedName>
        <fullName evidence="3">PIN domain-containing protein</fullName>
    </recommendedName>
</protein>
<reference evidence="1 2" key="1">
    <citation type="submission" date="2018-08" db="EMBL/GenBank/DDBJ databases">
        <title>The metabolism and importance of syntrophic acetate oxidation coupled to methane or sulfide production in haloalkaline environments.</title>
        <authorList>
            <person name="Timmers P.H.A."/>
            <person name="Vavourakis C.D."/>
            <person name="Sorokin D.Y."/>
            <person name="Sinninghe Damste J.S."/>
            <person name="Muyzer G."/>
            <person name="Stams A.J.M."/>
            <person name="Plugge C.M."/>
        </authorList>
    </citation>
    <scope>NUCLEOTIDE SEQUENCE [LARGE SCALE GENOMIC DNA]</scope>
    <source>
        <strain evidence="1">MSAO_Arc3</strain>
    </source>
</reference>
<evidence type="ECO:0000313" key="2">
    <source>
        <dbReference type="Proteomes" id="UP000284763"/>
    </source>
</evidence>
<dbReference type="AlphaFoldDB" id="A0A424YXT1"/>
<gene>
    <name evidence="1" type="ORF">D5R95_05140</name>
</gene>
<proteinExistence type="predicted"/>
<accession>A0A424YXT1</accession>